<geneLocation type="plasmid" evidence="4">
    <name>ii</name>
</geneLocation>
<dbReference type="EMBL" id="OFTC01000040">
    <property type="protein sequence ID" value="SOZ39557.1"/>
    <property type="molecule type" value="Genomic_DNA"/>
</dbReference>
<evidence type="ECO:0000313" key="4">
    <source>
        <dbReference type="Proteomes" id="UP000255168"/>
    </source>
</evidence>
<dbReference type="EMBL" id="LT984807">
    <property type="protein sequence ID" value="SPD58728.1"/>
    <property type="molecule type" value="Genomic_DNA"/>
</dbReference>
<reference evidence="4 5" key="1">
    <citation type="submission" date="2018-01" db="EMBL/GenBank/DDBJ databases">
        <authorList>
            <person name="Clerissi C."/>
        </authorList>
    </citation>
    <scope>NUCLEOTIDE SEQUENCE [LARGE SCALE GENOMIC DNA]</scope>
    <source>
        <strain evidence="2">Cupriavidus taiwanensis STM 6082</strain>
        <strain evidence="3">Cupriavidus taiwanensis STM 6160</strain>
        <plasmid evidence="4">ii</plasmid>
        <plasmid evidence="3">II</plasmid>
    </source>
</reference>
<keyword evidence="3" id="KW-0614">Plasmid</keyword>
<sequence length="114" mass="11926">MCADNKVVQTATISTEKGTAKNSQTGLCTSFPDFIDKSGRWLVARPIVGGPGTPGSFFSNGSAPEATYNRLPRSETPNIPSRTTTPRETVAKPQKRTARAGGLSLGGAAADYLP</sequence>
<organism evidence="3 4">
    <name type="scientific">Cupriavidus neocaledonicus</name>
    <dbReference type="NCBI Taxonomy" id="1040979"/>
    <lineage>
        <taxon>Bacteria</taxon>
        <taxon>Pseudomonadati</taxon>
        <taxon>Pseudomonadota</taxon>
        <taxon>Betaproteobacteria</taxon>
        <taxon>Burkholderiales</taxon>
        <taxon>Burkholderiaceae</taxon>
        <taxon>Cupriavidus</taxon>
    </lineage>
</organism>
<feature type="region of interest" description="Disordered" evidence="1">
    <location>
        <begin position="51"/>
        <end position="114"/>
    </location>
</feature>
<name>A0A375HKG4_9BURK</name>
<protein>
    <submittedName>
        <fullName evidence="3">Uncharacterized protein</fullName>
    </submittedName>
</protein>
<feature type="compositionally biased region" description="Polar residues" evidence="1">
    <location>
        <begin position="75"/>
        <end position="87"/>
    </location>
</feature>
<dbReference type="AlphaFoldDB" id="A0A375HKG4"/>
<gene>
    <name evidence="2" type="ORF">CBM2605_B170107</name>
    <name evidence="3" type="ORF">CBM2607_MP10130</name>
</gene>
<evidence type="ECO:0000256" key="1">
    <source>
        <dbReference type="SAM" id="MobiDB-lite"/>
    </source>
</evidence>
<evidence type="ECO:0000313" key="2">
    <source>
        <dbReference type="EMBL" id="SOZ39557.1"/>
    </source>
</evidence>
<dbReference type="Proteomes" id="UP000256710">
    <property type="component" value="Unassembled WGS sequence"/>
</dbReference>
<accession>A0A375HKG4</accession>
<dbReference type="Proteomes" id="UP000255168">
    <property type="component" value="Plasmid II"/>
</dbReference>
<keyword evidence="5" id="KW-1185">Reference proteome</keyword>
<proteinExistence type="predicted"/>
<evidence type="ECO:0000313" key="5">
    <source>
        <dbReference type="Proteomes" id="UP000256710"/>
    </source>
</evidence>
<evidence type="ECO:0000313" key="3">
    <source>
        <dbReference type="EMBL" id="SPD58728.1"/>
    </source>
</evidence>
<feature type="compositionally biased region" description="Low complexity" evidence="1">
    <location>
        <begin position="100"/>
        <end position="114"/>
    </location>
</feature>
<geneLocation type="plasmid" evidence="3">
    <name>II</name>
</geneLocation>